<keyword evidence="1" id="KW-0472">Membrane</keyword>
<feature type="transmembrane region" description="Helical" evidence="1">
    <location>
        <begin position="33"/>
        <end position="53"/>
    </location>
</feature>
<keyword evidence="1" id="KW-1133">Transmembrane helix</keyword>
<feature type="transmembrane region" description="Helical" evidence="1">
    <location>
        <begin position="65"/>
        <end position="98"/>
    </location>
</feature>
<name>A0A542ZAJ6_9ACTN</name>
<evidence type="ECO:0000313" key="2">
    <source>
        <dbReference type="EMBL" id="TQL57335.1"/>
    </source>
</evidence>
<comment type="caution">
    <text evidence="2">The sequence shown here is derived from an EMBL/GenBank/DDBJ whole genome shotgun (WGS) entry which is preliminary data.</text>
</comment>
<evidence type="ECO:0000313" key="3">
    <source>
        <dbReference type="Proteomes" id="UP000316196"/>
    </source>
</evidence>
<keyword evidence="3" id="KW-1185">Reference proteome</keyword>
<dbReference type="Pfam" id="PF05437">
    <property type="entry name" value="AzlD"/>
    <property type="match status" value="1"/>
</dbReference>
<dbReference type="AlphaFoldDB" id="A0A542ZAJ6"/>
<reference evidence="2 3" key="1">
    <citation type="submission" date="2019-06" db="EMBL/GenBank/DDBJ databases">
        <title>Sequencing the genomes of 1000 actinobacteria strains.</title>
        <authorList>
            <person name="Klenk H.-P."/>
        </authorList>
    </citation>
    <scope>NUCLEOTIDE SEQUENCE [LARGE SCALE GENOMIC DNA]</scope>
    <source>
        <strain evidence="2 3">DSM 8251</strain>
    </source>
</reference>
<evidence type="ECO:0000256" key="1">
    <source>
        <dbReference type="SAM" id="Phobius"/>
    </source>
</evidence>
<sequence>MWWWLLGACVISFAIKAVGYLMDADRLQHPRFLHVAAGLTAGLLASLVVTNTFTDGQTLTIDARLAALAAGAAALALRAPFILVVVAGAVAAAIARLLGAP</sequence>
<dbReference type="RefSeq" id="WP_142094426.1">
    <property type="nucleotide sequence ID" value="NZ_BAAAMD010000003.1"/>
</dbReference>
<organism evidence="2 3">
    <name type="scientific">Propioniferax innocua</name>
    <dbReference type="NCBI Taxonomy" id="1753"/>
    <lineage>
        <taxon>Bacteria</taxon>
        <taxon>Bacillati</taxon>
        <taxon>Actinomycetota</taxon>
        <taxon>Actinomycetes</taxon>
        <taxon>Propionibacteriales</taxon>
        <taxon>Propionibacteriaceae</taxon>
        <taxon>Propioniferax</taxon>
    </lineage>
</organism>
<accession>A0A542ZAJ6</accession>
<proteinExistence type="predicted"/>
<keyword evidence="1" id="KW-0812">Transmembrane</keyword>
<dbReference type="Proteomes" id="UP000316196">
    <property type="component" value="Unassembled WGS sequence"/>
</dbReference>
<dbReference type="InterPro" id="IPR008407">
    <property type="entry name" value="Brnchd-chn_aa_trnsp_AzlD"/>
</dbReference>
<gene>
    <name evidence="2" type="ORF">FB460_2412</name>
</gene>
<dbReference type="EMBL" id="VFOR01000003">
    <property type="protein sequence ID" value="TQL57335.1"/>
    <property type="molecule type" value="Genomic_DNA"/>
</dbReference>
<protein>
    <submittedName>
        <fullName evidence="2">Branched-subunit amino acid transport protein AzlD</fullName>
    </submittedName>
</protein>
<dbReference type="OrthoDB" id="3733498at2"/>